<dbReference type="InterPro" id="IPR003018">
    <property type="entry name" value="GAF"/>
</dbReference>
<evidence type="ECO:0000256" key="9">
    <source>
        <dbReference type="ARBA" id="ARBA00022777"/>
    </source>
</evidence>
<keyword evidence="6" id="KW-0479">Metal-binding</keyword>
<dbReference type="RefSeq" id="WP_202808135.1">
    <property type="nucleotide sequence ID" value="NZ_JAVRFJ010000001.1"/>
</dbReference>
<sequence>MSDHDLPGQSLSDLAGQYAELVTALDRGEALRRAAVAMAGPGEAVWAASPTAFGTLRLEHVVGNRTGLLRGLEVPPGAGLTGKVHRAGGPDWVDDYFRSSKITHTFDAYIRAEGLRRVLAVPLLHNGSAIGVLALGRRVDGAFGDRDVDRVSALAAQAALAVSVAERARLAREIAVHEERERLAAALHDSVGALLFAIGSGVQDLADTAEGDGALRERLERLRRQAADASTALRESLRTLRASPSSLALGVALRADCSAFSDRTGIPAELVVVDQTPPELPSSRSETLVTAVREALLNVEKHARASAVVVTVGQFGSSITVAVHDDGVGLGEHHRPGLGLTSTAEALARLGGSLTVQSDSDGGTAWRARLPC</sequence>
<keyword evidence="6" id="KW-0004">4Fe-4S</keyword>
<comment type="function">
    <text evidence="13">Member of the two-component regulatory system NreB/NreC involved in the control of dissimilatory nitrate/nitrite reduction in response to oxygen. NreB functions as a direct oxygen sensor histidine kinase which is autophosphorylated, in the absence of oxygen, probably at the conserved histidine residue, and transfers its phosphate group probably to a conserved aspartate residue of NreC. NreB/NreC activates the expression of the nitrate (narGHJI) and nitrite (nir) reductase operons, as well as the putative nitrate transporter gene narT.</text>
</comment>
<evidence type="ECO:0000256" key="10">
    <source>
        <dbReference type="ARBA" id="ARBA00023004"/>
    </source>
</evidence>
<comment type="caution">
    <text evidence="16">The sequence shown here is derived from an EMBL/GenBank/DDBJ whole genome shotgun (WGS) entry which is preliminary data.</text>
</comment>
<dbReference type="PRINTS" id="PR00344">
    <property type="entry name" value="BCTRLSENSOR"/>
</dbReference>
<evidence type="ECO:0000259" key="15">
    <source>
        <dbReference type="SMART" id="SM00065"/>
    </source>
</evidence>
<keyword evidence="7" id="KW-0963">Cytoplasm</keyword>
<organism evidence="16 17">
    <name type="scientific">Streptomyces gottesmaniae</name>
    <dbReference type="NCBI Taxonomy" id="3075518"/>
    <lineage>
        <taxon>Bacteria</taxon>
        <taxon>Bacillati</taxon>
        <taxon>Actinomycetota</taxon>
        <taxon>Actinomycetes</taxon>
        <taxon>Kitasatosporales</taxon>
        <taxon>Streptomycetaceae</taxon>
        <taxon>Streptomyces</taxon>
    </lineage>
</organism>
<name>A0ABU2YPL3_9ACTN</name>
<dbReference type="InterPro" id="IPR003594">
    <property type="entry name" value="HATPase_dom"/>
</dbReference>
<reference evidence="16" key="1">
    <citation type="submission" date="2024-05" db="EMBL/GenBank/DDBJ databases">
        <title>30 novel species of actinomycetes from the DSMZ collection.</title>
        <authorList>
            <person name="Nouioui I."/>
        </authorList>
    </citation>
    <scope>NUCLEOTIDE SEQUENCE</scope>
    <source>
        <strain evidence="16">DSM 3412</strain>
    </source>
</reference>
<protein>
    <recommendedName>
        <fullName evidence="5">Oxygen sensor histidine kinase NreB</fullName>
        <ecNumber evidence="4">2.7.13.3</ecNumber>
    </recommendedName>
    <alternativeName>
        <fullName evidence="14">Nitrogen regulation protein B</fullName>
    </alternativeName>
</protein>
<dbReference type="InterPro" id="IPR029016">
    <property type="entry name" value="GAF-like_dom_sf"/>
</dbReference>
<evidence type="ECO:0000313" key="17">
    <source>
        <dbReference type="Proteomes" id="UP001180737"/>
    </source>
</evidence>
<dbReference type="CDD" id="cd16917">
    <property type="entry name" value="HATPase_UhpB-NarQ-NarX-like"/>
    <property type="match status" value="1"/>
</dbReference>
<dbReference type="Pfam" id="PF02518">
    <property type="entry name" value="HATPase_c"/>
    <property type="match status" value="1"/>
</dbReference>
<evidence type="ECO:0000256" key="11">
    <source>
        <dbReference type="ARBA" id="ARBA00023012"/>
    </source>
</evidence>
<dbReference type="SMART" id="SM00065">
    <property type="entry name" value="GAF"/>
    <property type="match status" value="1"/>
</dbReference>
<gene>
    <name evidence="16" type="ORF">RM704_02065</name>
</gene>
<evidence type="ECO:0000256" key="5">
    <source>
        <dbReference type="ARBA" id="ARBA00017322"/>
    </source>
</evidence>
<comment type="catalytic activity">
    <reaction evidence="1">
        <text>ATP + protein L-histidine = ADP + protein N-phospho-L-histidine.</text>
        <dbReference type="EC" id="2.7.13.3"/>
    </reaction>
</comment>
<dbReference type="Pfam" id="PF07730">
    <property type="entry name" value="HisKA_3"/>
    <property type="match status" value="1"/>
</dbReference>
<comment type="cofactor">
    <cofactor evidence="2">
        <name>[4Fe-4S] cluster</name>
        <dbReference type="ChEBI" id="CHEBI:49883"/>
    </cofactor>
</comment>
<dbReference type="SUPFAM" id="SSF55874">
    <property type="entry name" value="ATPase domain of HSP90 chaperone/DNA topoisomerase II/histidine kinase"/>
    <property type="match status" value="1"/>
</dbReference>
<evidence type="ECO:0000256" key="2">
    <source>
        <dbReference type="ARBA" id="ARBA00001966"/>
    </source>
</evidence>
<evidence type="ECO:0000256" key="13">
    <source>
        <dbReference type="ARBA" id="ARBA00024827"/>
    </source>
</evidence>
<evidence type="ECO:0000256" key="6">
    <source>
        <dbReference type="ARBA" id="ARBA00022485"/>
    </source>
</evidence>
<accession>A0ABU2YPL3</accession>
<dbReference type="EC" id="2.7.13.3" evidence="4"/>
<dbReference type="Gene3D" id="1.20.5.1930">
    <property type="match status" value="1"/>
</dbReference>
<evidence type="ECO:0000313" key="16">
    <source>
        <dbReference type="EMBL" id="MDT0566274.1"/>
    </source>
</evidence>
<evidence type="ECO:0000256" key="4">
    <source>
        <dbReference type="ARBA" id="ARBA00012438"/>
    </source>
</evidence>
<evidence type="ECO:0000256" key="3">
    <source>
        <dbReference type="ARBA" id="ARBA00004496"/>
    </source>
</evidence>
<dbReference type="InterPro" id="IPR050482">
    <property type="entry name" value="Sensor_HK_TwoCompSys"/>
</dbReference>
<evidence type="ECO:0000256" key="12">
    <source>
        <dbReference type="ARBA" id="ARBA00023014"/>
    </source>
</evidence>
<feature type="domain" description="GAF" evidence="15">
    <location>
        <begin position="13"/>
        <end position="172"/>
    </location>
</feature>
<dbReference type="PANTHER" id="PTHR24421:SF61">
    <property type="entry name" value="OXYGEN SENSOR HISTIDINE KINASE NREB"/>
    <property type="match status" value="1"/>
</dbReference>
<proteinExistence type="predicted"/>
<keyword evidence="8" id="KW-0808">Transferase</keyword>
<evidence type="ECO:0000256" key="1">
    <source>
        <dbReference type="ARBA" id="ARBA00000085"/>
    </source>
</evidence>
<dbReference type="PANTHER" id="PTHR24421">
    <property type="entry name" value="NITRATE/NITRITE SENSOR PROTEIN NARX-RELATED"/>
    <property type="match status" value="1"/>
</dbReference>
<keyword evidence="9" id="KW-0418">Kinase</keyword>
<dbReference type="Pfam" id="PF13185">
    <property type="entry name" value="GAF_2"/>
    <property type="match status" value="1"/>
</dbReference>
<dbReference type="Proteomes" id="UP001180737">
    <property type="component" value="Unassembled WGS sequence"/>
</dbReference>
<dbReference type="Gene3D" id="3.30.450.40">
    <property type="match status" value="1"/>
</dbReference>
<dbReference type="InterPro" id="IPR036890">
    <property type="entry name" value="HATPase_C_sf"/>
</dbReference>
<dbReference type="SUPFAM" id="SSF55781">
    <property type="entry name" value="GAF domain-like"/>
    <property type="match status" value="1"/>
</dbReference>
<evidence type="ECO:0000256" key="14">
    <source>
        <dbReference type="ARBA" id="ARBA00030800"/>
    </source>
</evidence>
<comment type="subcellular location">
    <subcellularLocation>
        <location evidence="3">Cytoplasm</location>
    </subcellularLocation>
</comment>
<dbReference type="Gene3D" id="3.30.565.10">
    <property type="entry name" value="Histidine kinase-like ATPase, C-terminal domain"/>
    <property type="match status" value="1"/>
</dbReference>
<evidence type="ECO:0000256" key="8">
    <source>
        <dbReference type="ARBA" id="ARBA00022679"/>
    </source>
</evidence>
<keyword evidence="11" id="KW-0902">Two-component regulatory system</keyword>
<dbReference type="InterPro" id="IPR011712">
    <property type="entry name" value="Sig_transdc_His_kin_sub3_dim/P"/>
</dbReference>
<keyword evidence="10" id="KW-0408">Iron</keyword>
<keyword evidence="17" id="KW-1185">Reference proteome</keyword>
<evidence type="ECO:0000256" key="7">
    <source>
        <dbReference type="ARBA" id="ARBA00022490"/>
    </source>
</evidence>
<dbReference type="EMBL" id="JAVRFJ010000001">
    <property type="protein sequence ID" value="MDT0566274.1"/>
    <property type="molecule type" value="Genomic_DNA"/>
</dbReference>
<keyword evidence="12" id="KW-0411">Iron-sulfur</keyword>
<dbReference type="InterPro" id="IPR004358">
    <property type="entry name" value="Sig_transdc_His_kin-like_C"/>
</dbReference>